<evidence type="ECO:0000256" key="3">
    <source>
        <dbReference type="ARBA" id="ARBA00022490"/>
    </source>
</evidence>
<evidence type="ECO:0000256" key="10">
    <source>
        <dbReference type="HAMAP-Rule" id="MF_01569"/>
    </source>
</evidence>
<keyword evidence="8 10" id="KW-0030">Aminoacyl-tRNA synthetase</keyword>
<dbReference type="InterPro" id="IPR036754">
    <property type="entry name" value="YbaK/aa-tRNA-synt-asso_dom_sf"/>
</dbReference>
<keyword evidence="13" id="KW-1185">Reference proteome</keyword>
<dbReference type="InterPro" id="IPR044140">
    <property type="entry name" value="ProRS_anticodon_short"/>
</dbReference>
<dbReference type="InterPro" id="IPR002314">
    <property type="entry name" value="aa-tRNA-synt_IIb"/>
</dbReference>
<dbReference type="InterPro" id="IPR050062">
    <property type="entry name" value="Pro-tRNA_synthetase"/>
</dbReference>
<evidence type="ECO:0000256" key="1">
    <source>
        <dbReference type="ARBA" id="ARBA00004496"/>
    </source>
</evidence>
<evidence type="ECO:0000256" key="8">
    <source>
        <dbReference type="ARBA" id="ARBA00023146"/>
    </source>
</evidence>
<dbReference type="InterPro" id="IPR002316">
    <property type="entry name" value="Pro-tRNA-ligase_IIa"/>
</dbReference>
<evidence type="ECO:0000259" key="11">
    <source>
        <dbReference type="PROSITE" id="PS50862"/>
    </source>
</evidence>
<evidence type="ECO:0000313" key="13">
    <source>
        <dbReference type="Proteomes" id="UP001059836"/>
    </source>
</evidence>
<dbReference type="InterPro" id="IPR004500">
    <property type="entry name" value="Pro-tRNA-synth_IIa_bac-type"/>
</dbReference>
<dbReference type="Pfam" id="PF00587">
    <property type="entry name" value="tRNA-synt_2b"/>
    <property type="match status" value="1"/>
</dbReference>
<dbReference type="PRINTS" id="PR01046">
    <property type="entry name" value="TRNASYNTHPRO"/>
</dbReference>
<dbReference type="SUPFAM" id="SSF52954">
    <property type="entry name" value="Class II aaRS ABD-related"/>
    <property type="match status" value="1"/>
</dbReference>
<dbReference type="GO" id="GO:0004827">
    <property type="term" value="F:proline-tRNA ligase activity"/>
    <property type="evidence" value="ECO:0007669"/>
    <property type="project" value="UniProtKB-EC"/>
</dbReference>
<comment type="subcellular location">
    <subcellularLocation>
        <location evidence="1 10">Cytoplasm</location>
    </subcellularLocation>
</comment>
<dbReference type="PANTHER" id="PTHR42753">
    <property type="entry name" value="MITOCHONDRIAL RIBOSOME PROTEIN L39/PROLYL-TRNA LIGASE FAMILY MEMBER"/>
    <property type="match status" value="1"/>
</dbReference>
<comment type="function">
    <text evidence="10">Catalyzes the attachment of proline to tRNA(Pro) in a two-step reaction: proline is first activated by ATP to form Pro-AMP and then transferred to the acceptor end of tRNA(Pro). As ProRS can inadvertently accommodate and process non-cognate amino acids such as alanine and cysteine, to avoid such errors it has two additional distinct editing activities against alanine. One activity is designated as 'pretransfer' editing and involves the tRNA(Pro)-independent hydrolysis of activated Ala-AMP. The other activity is designated 'posttransfer' editing and involves deacylation of mischarged Ala-tRNA(Pro). The misacylated Cys-tRNA(Pro) is not edited by ProRS.</text>
</comment>
<dbReference type="SUPFAM" id="SSF55681">
    <property type="entry name" value="Class II aaRS and biotin synthetases"/>
    <property type="match status" value="1"/>
</dbReference>
<keyword evidence="4 10" id="KW-0436">Ligase</keyword>
<evidence type="ECO:0000256" key="7">
    <source>
        <dbReference type="ARBA" id="ARBA00022917"/>
    </source>
</evidence>
<comment type="catalytic activity">
    <reaction evidence="9 10">
        <text>tRNA(Pro) + L-proline + ATP = L-prolyl-tRNA(Pro) + AMP + diphosphate</text>
        <dbReference type="Rhea" id="RHEA:14305"/>
        <dbReference type="Rhea" id="RHEA-COMP:9700"/>
        <dbReference type="Rhea" id="RHEA-COMP:9702"/>
        <dbReference type="ChEBI" id="CHEBI:30616"/>
        <dbReference type="ChEBI" id="CHEBI:33019"/>
        <dbReference type="ChEBI" id="CHEBI:60039"/>
        <dbReference type="ChEBI" id="CHEBI:78442"/>
        <dbReference type="ChEBI" id="CHEBI:78532"/>
        <dbReference type="ChEBI" id="CHEBI:456215"/>
        <dbReference type="EC" id="6.1.1.15"/>
    </reaction>
</comment>
<dbReference type="InterPro" id="IPR036621">
    <property type="entry name" value="Anticodon-bd_dom_sf"/>
</dbReference>
<dbReference type="SUPFAM" id="SSF55826">
    <property type="entry name" value="YbaK/ProRS associated domain"/>
    <property type="match status" value="1"/>
</dbReference>
<dbReference type="Gene3D" id="3.40.50.800">
    <property type="entry name" value="Anticodon-binding domain"/>
    <property type="match status" value="1"/>
</dbReference>
<dbReference type="NCBIfam" id="NF006625">
    <property type="entry name" value="PRK09194.1"/>
    <property type="match status" value="1"/>
</dbReference>
<protein>
    <recommendedName>
        <fullName evidence="10">Proline--tRNA ligase</fullName>
        <ecNumber evidence="10">6.1.1.15</ecNumber>
    </recommendedName>
    <alternativeName>
        <fullName evidence="10">Prolyl-tRNA synthetase</fullName>
        <shortName evidence="10">ProRS</shortName>
    </alternativeName>
</protein>
<comment type="domain">
    <text evidence="10">Consists of three domains: the N-terminal catalytic domain, the editing domain and the C-terminal anticodon-binding domain.</text>
</comment>
<evidence type="ECO:0000313" key="12">
    <source>
        <dbReference type="EMBL" id="QHN35065.1"/>
    </source>
</evidence>
<dbReference type="InterPro" id="IPR007214">
    <property type="entry name" value="YbaK/aa-tRNA-synth-assoc-dom"/>
</dbReference>
<organism evidence="12 13">
    <name type="scientific">Gordonia pseudamarae</name>
    <dbReference type="NCBI Taxonomy" id="2831662"/>
    <lineage>
        <taxon>Bacteria</taxon>
        <taxon>Bacillati</taxon>
        <taxon>Actinomycetota</taxon>
        <taxon>Actinomycetes</taxon>
        <taxon>Mycobacteriales</taxon>
        <taxon>Gordoniaceae</taxon>
        <taxon>Gordonia</taxon>
    </lineage>
</organism>
<keyword evidence="5 10" id="KW-0547">Nucleotide-binding</keyword>
<proteinExistence type="inferred from homology"/>
<keyword evidence="7 10" id="KW-0648">Protein biosynthesis</keyword>
<dbReference type="InterPro" id="IPR033730">
    <property type="entry name" value="ProRS_core_prok"/>
</dbReference>
<dbReference type="Proteomes" id="UP001059836">
    <property type="component" value="Chromosome"/>
</dbReference>
<sequence>MSTLFLRTLRDDPADAEVPSHKLLVRAGYVRRAAPGVYSWLPLGLRVLRAVEQVVREEMNAIGAQEILLPALLPREPYETTNRWTEYGDNLFRLKDRKGSDMVLGPTHEELFTQLVKGEYSSYKDLPVILYQVQTKYRDEERPRAGILRGREFVMKDSYSFDLDDNGLETAYGLHREAYRRIFDRLGVKYVIVAATSGAMGGSASEEFLAESAVGEDTFVRCVESGYAANVEAVVTPAPEPIPFDDAPAAQVYDTENTPTIATLVDWANDALDREVTAADTLKNVLVKIHLPGGEPEIVGIGVPGDREVDMKRLEASVEPASVDLLTEEDFAANPFLVKGYVGPNALLDNGLRYLVDPRVVVGTRWITGADQPNRHVVDLVVGRDFTPTGTIEAAEVRDGDLSPDGRGVLTAAKGIEIGHIFQLGRKYTDAFEVDVLGENGKPVRLTMGSYGVGVSRLVAVIAEQCHDDKGLRWPREVTPFDVHVVIANKDAAAIDGAEALAAELDTQSLSVVLDDRKASPGVKFKDAELLGVPTTVVVGRGFANGVVEVRDRFTGEAREMPVDGAAAAIAAIVRG</sequence>
<dbReference type="InterPro" id="IPR045864">
    <property type="entry name" value="aa-tRNA-synth_II/BPL/LPL"/>
</dbReference>
<dbReference type="Pfam" id="PF04073">
    <property type="entry name" value="tRNA_edit"/>
    <property type="match status" value="1"/>
</dbReference>
<reference evidence="12" key="1">
    <citation type="journal article" date="2021" name="Nat. Microbiol.">
        <title>Cocultivation of an ultrasmall environmental parasitic bacterium with lytic ability against bacteria associated with wastewater foams.</title>
        <authorList>
            <person name="Batinovic S."/>
            <person name="Rose J.J.A."/>
            <person name="Ratcliffe J."/>
            <person name="Seviour R.J."/>
            <person name="Petrovski S."/>
        </authorList>
    </citation>
    <scope>NUCLEOTIDE SEQUENCE</scope>
    <source>
        <strain evidence="12">CON9</strain>
    </source>
</reference>
<dbReference type="EMBL" id="CP045809">
    <property type="protein sequence ID" value="QHN35065.1"/>
    <property type="molecule type" value="Genomic_DNA"/>
</dbReference>
<dbReference type="PANTHER" id="PTHR42753:SF2">
    <property type="entry name" value="PROLINE--TRNA LIGASE"/>
    <property type="match status" value="1"/>
</dbReference>
<comment type="similarity">
    <text evidence="10">Belongs to the class-II aminoacyl-tRNA synthetase family. ProS type 1 subfamily.</text>
</comment>
<evidence type="ECO:0000256" key="6">
    <source>
        <dbReference type="ARBA" id="ARBA00022840"/>
    </source>
</evidence>
<dbReference type="CDD" id="cd00779">
    <property type="entry name" value="ProRS_core_prok"/>
    <property type="match status" value="1"/>
</dbReference>
<evidence type="ECO:0000256" key="4">
    <source>
        <dbReference type="ARBA" id="ARBA00022598"/>
    </source>
</evidence>
<accession>A0ABX6IIF2</accession>
<dbReference type="HAMAP" id="MF_01569">
    <property type="entry name" value="Pro_tRNA_synth_type1"/>
    <property type="match status" value="1"/>
</dbReference>
<dbReference type="Gene3D" id="3.90.960.10">
    <property type="entry name" value="YbaK/aminoacyl-tRNA synthetase-associated domain"/>
    <property type="match status" value="1"/>
</dbReference>
<dbReference type="Pfam" id="PF03129">
    <property type="entry name" value="HGTP_anticodon"/>
    <property type="match status" value="1"/>
</dbReference>
<dbReference type="InterPro" id="IPR004154">
    <property type="entry name" value="Anticodon-bd"/>
</dbReference>
<dbReference type="Gene3D" id="3.30.930.10">
    <property type="entry name" value="Bira Bifunctional Protein, Domain 2"/>
    <property type="match status" value="2"/>
</dbReference>
<dbReference type="RefSeq" id="WP_213248930.1">
    <property type="nucleotide sequence ID" value="NZ_CP045806.1"/>
</dbReference>
<name>A0ABX6IIF2_9ACTN</name>
<keyword evidence="6 10" id="KW-0067">ATP-binding</keyword>
<dbReference type="PROSITE" id="PS50862">
    <property type="entry name" value="AA_TRNA_LIGASE_II"/>
    <property type="match status" value="1"/>
</dbReference>
<dbReference type="CDD" id="cd00861">
    <property type="entry name" value="ProRS_anticodon_short"/>
    <property type="match status" value="1"/>
</dbReference>
<dbReference type="InterPro" id="IPR006195">
    <property type="entry name" value="aa-tRNA-synth_II"/>
</dbReference>
<dbReference type="EC" id="6.1.1.15" evidence="10"/>
<evidence type="ECO:0000256" key="2">
    <source>
        <dbReference type="ARBA" id="ARBA00011738"/>
    </source>
</evidence>
<gene>
    <name evidence="10" type="primary">proS</name>
    <name evidence="12" type="ORF">GII31_09295</name>
</gene>
<dbReference type="NCBIfam" id="TIGR00409">
    <property type="entry name" value="proS_fam_II"/>
    <property type="match status" value="1"/>
</dbReference>
<evidence type="ECO:0000256" key="9">
    <source>
        <dbReference type="ARBA" id="ARBA00047671"/>
    </source>
</evidence>
<comment type="subunit">
    <text evidence="2 10">Homodimer.</text>
</comment>
<evidence type="ECO:0000256" key="5">
    <source>
        <dbReference type="ARBA" id="ARBA00022741"/>
    </source>
</evidence>
<dbReference type="InterPro" id="IPR023717">
    <property type="entry name" value="Pro-tRNA-Synthase_IIa_type1"/>
</dbReference>
<keyword evidence="3 10" id="KW-0963">Cytoplasm</keyword>
<feature type="domain" description="Aminoacyl-transfer RNA synthetases class-II family profile" evidence="11">
    <location>
        <begin position="31"/>
        <end position="475"/>
    </location>
</feature>